<protein>
    <submittedName>
        <fullName evidence="1">Uncharacterized protein</fullName>
    </submittedName>
</protein>
<sequence length="95" mass="11001">MSAPQDAARISEVYVRDKWYKSLVRLKTLFPLSVWHRSCMGRSYARMRGGPGCAYQEVWTQIHMCCAIVGDLDRLKMQRPRMSFNRGTNASESVR</sequence>
<reference evidence="1 2" key="1">
    <citation type="submission" date="2024-04" db="EMBL/GenBank/DDBJ databases">
        <authorList>
            <person name="Fracassetti M."/>
        </authorList>
    </citation>
    <scope>NUCLEOTIDE SEQUENCE [LARGE SCALE GENOMIC DNA]</scope>
</reference>
<keyword evidence="2" id="KW-1185">Reference proteome</keyword>
<accession>A0AAV2D8J8</accession>
<dbReference type="Proteomes" id="UP001497516">
    <property type="component" value="Chromosome 2"/>
</dbReference>
<evidence type="ECO:0000313" key="1">
    <source>
        <dbReference type="EMBL" id="CAL1368719.1"/>
    </source>
</evidence>
<dbReference type="EMBL" id="OZ034815">
    <property type="protein sequence ID" value="CAL1368719.1"/>
    <property type="molecule type" value="Genomic_DNA"/>
</dbReference>
<name>A0AAV2D8J8_9ROSI</name>
<dbReference type="AlphaFoldDB" id="A0AAV2D8J8"/>
<organism evidence="1 2">
    <name type="scientific">Linum trigynum</name>
    <dbReference type="NCBI Taxonomy" id="586398"/>
    <lineage>
        <taxon>Eukaryota</taxon>
        <taxon>Viridiplantae</taxon>
        <taxon>Streptophyta</taxon>
        <taxon>Embryophyta</taxon>
        <taxon>Tracheophyta</taxon>
        <taxon>Spermatophyta</taxon>
        <taxon>Magnoliopsida</taxon>
        <taxon>eudicotyledons</taxon>
        <taxon>Gunneridae</taxon>
        <taxon>Pentapetalae</taxon>
        <taxon>rosids</taxon>
        <taxon>fabids</taxon>
        <taxon>Malpighiales</taxon>
        <taxon>Linaceae</taxon>
        <taxon>Linum</taxon>
    </lineage>
</organism>
<proteinExistence type="predicted"/>
<gene>
    <name evidence="1" type="ORF">LTRI10_LOCUS11706</name>
</gene>
<evidence type="ECO:0000313" key="2">
    <source>
        <dbReference type="Proteomes" id="UP001497516"/>
    </source>
</evidence>